<reference evidence="1" key="1">
    <citation type="journal article" date="2020" name="Stud. Mycol.">
        <title>101 Dothideomycetes genomes: a test case for predicting lifestyles and emergence of pathogens.</title>
        <authorList>
            <person name="Haridas S."/>
            <person name="Albert R."/>
            <person name="Binder M."/>
            <person name="Bloem J."/>
            <person name="Labutti K."/>
            <person name="Salamov A."/>
            <person name="Andreopoulos B."/>
            <person name="Baker S."/>
            <person name="Barry K."/>
            <person name="Bills G."/>
            <person name="Bluhm B."/>
            <person name="Cannon C."/>
            <person name="Castanera R."/>
            <person name="Culley D."/>
            <person name="Daum C."/>
            <person name="Ezra D."/>
            <person name="Gonzalez J."/>
            <person name="Henrissat B."/>
            <person name="Kuo A."/>
            <person name="Liang C."/>
            <person name="Lipzen A."/>
            <person name="Lutzoni F."/>
            <person name="Magnuson J."/>
            <person name="Mondo S."/>
            <person name="Nolan M."/>
            <person name="Ohm R."/>
            <person name="Pangilinan J."/>
            <person name="Park H.-J."/>
            <person name="Ramirez L."/>
            <person name="Alfaro M."/>
            <person name="Sun H."/>
            <person name="Tritt A."/>
            <person name="Yoshinaga Y."/>
            <person name="Zwiers L.-H."/>
            <person name="Turgeon B."/>
            <person name="Goodwin S."/>
            <person name="Spatafora J."/>
            <person name="Crous P."/>
            <person name="Grigoriev I."/>
        </authorList>
    </citation>
    <scope>NUCLEOTIDE SEQUENCE</scope>
    <source>
        <strain evidence="1">CBS 122368</strain>
    </source>
</reference>
<organism evidence="1 2">
    <name type="scientific">Trematosphaeria pertusa</name>
    <dbReference type="NCBI Taxonomy" id="390896"/>
    <lineage>
        <taxon>Eukaryota</taxon>
        <taxon>Fungi</taxon>
        <taxon>Dikarya</taxon>
        <taxon>Ascomycota</taxon>
        <taxon>Pezizomycotina</taxon>
        <taxon>Dothideomycetes</taxon>
        <taxon>Pleosporomycetidae</taxon>
        <taxon>Pleosporales</taxon>
        <taxon>Massarineae</taxon>
        <taxon>Trematosphaeriaceae</taxon>
        <taxon>Trematosphaeria</taxon>
    </lineage>
</organism>
<dbReference type="EMBL" id="ML987201">
    <property type="protein sequence ID" value="KAF2245228.1"/>
    <property type="molecule type" value="Genomic_DNA"/>
</dbReference>
<keyword evidence="2" id="KW-1185">Reference proteome</keyword>
<name>A0A6A6I5B1_9PLEO</name>
<accession>A0A6A6I5B1</accession>
<dbReference type="AlphaFoldDB" id="A0A6A6I5B1"/>
<dbReference type="GeneID" id="54584474"/>
<proteinExistence type="predicted"/>
<gene>
    <name evidence="1" type="ORF">BU26DRAFT_533260</name>
</gene>
<evidence type="ECO:0008006" key="3">
    <source>
        <dbReference type="Google" id="ProtNLM"/>
    </source>
</evidence>
<protein>
    <recommendedName>
        <fullName evidence="3">Protein kinase domain-containing protein</fullName>
    </recommendedName>
</protein>
<sequence length="155" mass="17634">MAKAVLSEAKVCEILRRNPHPNIAEYRGCEVSRDWRITGLCWAKLTDSLMQRVNPHYKGKGIFRYTPGSLKDKDGVLQKIKAGIQHLHQLGLDNPVITDFDSCRPIGCSLEEVGRTYQWFDENINTASPANDLNALEEIREWLGEGELKNFQFTS</sequence>
<evidence type="ECO:0000313" key="1">
    <source>
        <dbReference type="EMBL" id="KAF2245228.1"/>
    </source>
</evidence>
<dbReference type="Proteomes" id="UP000800094">
    <property type="component" value="Unassembled WGS sequence"/>
</dbReference>
<evidence type="ECO:0000313" key="2">
    <source>
        <dbReference type="Proteomes" id="UP000800094"/>
    </source>
</evidence>
<dbReference type="OrthoDB" id="4062651at2759"/>
<dbReference type="RefSeq" id="XP_033680232.1">
    <property type="nucleotide sequence ID" value="XM_033831144.1"/>
</dbReference>